<keyword evidence="2" id="KW-1185">Reference proteome</keyword>
<reference evidence="1" key="1">
    <citation type="submission" date="2022-10" db="EMBL/GenBank/DDBJ databases">
        <title>Culturing micro-colonial fungi from biological soil crusts in the Mojave desert and describing Neophaeococcomyces mojavensis, and introducing the new genera and species Taxawa tesnikishii.</title>
        <authorList>
            <person name="Kurbessoian T."/>
            <person name="Stajich J.E."/>
        </authorList>
    </citation>
    <scope>NUCLEOTIDE SEQUENCE</scope>
    <source>
        <strain evidence="1">JES_115</strain>
    </source>
</reference>
<evidence type="ECO:0000313" key="2">
    <source>
        <dbReference type="Proteomes" id="UP001172680"/>
    </source>
</evidence>
<dbReference type="Proteomes" id="UP001172680">
    <property type="component" value="Unassembled WGS sequence"/>
</dbReference>
<evidence type="ECO:0000313" key="1">
    <source>
        <dbReference type="EMBL" id="KAJ9633681.1"/>
    </source>
</evidence>
<proteinExistence type="predicted"/>
<name>A0ACC2YEJ9_9PEZI</name>
<comment type="caution">
    <text evidence="1">The sequence shown here is derived from an EMBL/GenBank/DDBJ whole genome shotgun (WGS) entry which is preliminary data.</text>
</comment>
<gene>
    <name evidence="1" type="ORF">H2199_009249</name>
</gene>
<protein>
    <submittedName>
        <fullName evidence="1">Uncharacterized protein</fullName>
    </submittedName>
</protein>
<dbReference type="EMBL" id="JAPDRP010000043">
    <property type="protein sequence ID" value="KAJ9633681.1"/>
    <property type="molecule type" value="Genomic_DNA"/>
</dbReference>
<organism evidence="1 2">
    <name type="scientific">Coniosporium tulheliwenetii</name>
    <dbReference type="NCBI Taxonomy" id="3383036"/>
    <lineage>
        <taxon>Eukaryota</taxon>
        <taxon>Fungi</taxon>
        <taxon>Dikarya</taxon>
        <taxon>Ascomycota</taxon>
        <taxon>Pezizomycotina</taxon>
        <taxon>Dothideomycetes</taxon>
        <taxon>Dothideomycetes incertae sedis</taxon>
        <taxon>Coniosporium</taxon>
    </lineage>
</organism>
<sequence length="548" mass="60921">MANSFRKSDCINDVNDGIKDLYHDSVAEVVPQPPNTPPDGSYDEHDKKDMHRMGKKQELRLMCNARNFRRMSTLSFTSLIMASWEFVLISNLYGLIDGGLAGLFWSFLWTAIGFGFVIASLAEMASMAPTSGGQYHWVSEFAPPQHQKFLSYIVGWVSTLSWQAGTASGSFLTGTIIQGMITVNNPDYVPQNWHGTLLIFSMVIILYVANTWTAEWLPDIQNVLMIFHIFGFLAVVVVLWILGPHPPARAVFFEFQDFGGWSSIGLSLMVGRISAIFCLICSDSAAHMSEEVKNAGIVVPRSMMWSYMINGTLGFITLTTLLFSIPDVEAAIDDPTGYPFLWVFQQSMPTRGTNALTIIVLVLVIASNISFNASTSRQTYAFARDKGLPFSDWIAHVHPKLKIPANSVALTCLITVLLSLINLGSYEAFNAIISLQLVALMFSYVMSIGCVLVKRIQDPKSLPDARWSLGRTGPAINTIAICYALFTFFWCFWPIEAAVTPETFNWAVLIFVATLIWSLIMYFVSGRKVCDGPVISVEGFLAERRLFA</sequence>
<accession>A0ACC2YEJ9</accession>